<dbReference type="InterPro" id="IPR038063">
    <property type="entry name" value="Transpep_catalytic_dom"/>
</dbReference>
<feature type="transmembrane region" description="Helical" evidence="7">
    <location>
        <begin position="47"/>
        <end position="70"/>
    </location>
</feature>
<keyword evidence="3 6" id="KW-0133">Cell shape</keyword>
<dbReference type="PANTHER" id="PTHR30582:SF33">
    <property type="entry name" value="EXPORTED PROTEIN"/>
    <property type="match status" value="1"/>
</dbReference>
<evidence type="ECO:0000313" key="9">
    <source>
        <dbReference type="EMBL" id="ACV21996.1"/>
    </source>
</evidence>
<dbReference type="PROSITE" id="PS52029">
    <property type="entry name" value="LD_TPASE"/>
    <property type="match status" value="1"/>
</dbReference>
<dbReference type="Gene3D" id="3.10.20.800">
    <property type="match status" value="1"/>
</dbReference>
<evidence type="ECO:0000256" key="6">
    <source>
        <dbReference type="PROSITE-ProRule" id="PRU01373"/>
    </source>
</evidence>
<dbReference type="PANTHER" id="PTHR30582">
    <property type="entry name" value="L,D-TRANSPEPTIDASE"/>
    <property type="match status" value="1"/>
</dbReference>
<protein>
    <submittedName>
        <fullName evidence="9">Ykud domain-containing protein</fullName>
    </submittedName>
</protein>
<proteinExistence type="predicted"/>
<organism evidence="9 10">
    <name type="scientific">Slackia heliotrinireducens (strain ATCC 29202 / DSM 20476 / NCTC 11029 / RHS 1)</name>
    <name type="common">Peptococcus heliotrinreducens</name>
    <dbReference type="NCBI Taxonomy" id="471855"/>
    <lineage>
        <taxon>Bacteria</taxon>
        <taxon>Bacillati</taxon>
        <taxon>Actinomycetota</taxon>
        <taxon>Coriobacteriia</taxon>
        <taxon>Eggerthellales</taxon>
        <taxon>Eggerthellaceae</taxon>
        <taxon>Slackia</taxon>
    </lineage>
</organism>
<evidence type="ECO:0000313" key="10">
    <source>
        <dbReference type="Proteomes" id="UP000002026"/>
    </source>
</evidence>
<dbReference type="eggNOG" id="COG1376">
    <property type="taxonomic scope" value="Bacteria"/>
</dbReference>
<feature type="domain" description="L,D-TPase catalytic" evidence="8">
    <location>
        <begin position="382"/>
        <end position="513"/>
    </location>
</feature>
<evidence type="ECO:0000256" key="7">
    <source>
        <dbReference type="SAM" id="Phobius"/>
    </source>
</evidence>
<keyword evidence="7" id="KW-0812">Transmembrane</keyword>
<dbReference type="STRING" id="471855.Shel_09580"/>
<evidence type="ECO:0000256" key="5">
    <source>
        <dbReference type="ARBA" id="ARBA00023316"/>
    </source>
</evidence>
<dbReference type="Pfam" id="PF03734">
    <property type="entry name" value="YkuD"/>
    <property type="match status" value="1"/>
</dbReference>
<dbReference type="KEGG" id="shi:Shel_09580"/>
<accession>C7N511</accession>
<dbReference type="Proteomes" id="UP000002026">
    <property type="component" value="Chromosome"/>
</dbReference>
<dbReference type="Gene3D" id="2.40.440.10">
    <property type="entry name" value="L,D-transpeptidase catalytic domain-like"/>
    <property type="match status" value="1"/>
</dbReference>
<dbReference type="GO" id="GO:0071555">
    <property type="term" value="P:cell wall organization"/>
    <property type="evidence" value="ECO:0007669"/>
    <property type="project" value="UniProtKB-UniRule"/>
</dbReference>
<feature type="active site" description="Proton donor/acceptor" evidence="6">
    <location>
        <position position="465"/>
    </location>
</feature>
<dbReference type="CDD" id="cd16913">
    <property type="entry name" value="YkuD_like"/>
    <property type="match status" value="1"/>
</dbReference>
<dbReference type="SUPFAM" id="SSF143985">
    <property type="entry name" value="L,D-transpeptidase pre-catalytic domain-like"/>
    <property type="match status" value="1"/>
</dbReference>
<evidence type="ECO:0000256" key="2">
    <source>
        <dbReference type="ARBA" id="ARBA00022679"/>
    </source>
</evidence>
<evidence type="ECO:0000256" key="4">
    <source>
        <dbReference type="ARBA" id="ARBA00022984"/>
    </source>
</evidence>
<comment type="pathway">
    <text evidence="1 6">Cell wall biogenesis; peptidoglycan biosynthesis.</text>
</comment>
<keyword evidence="7" id="KW-0472">Membrane</keyword>
<name>C7N511_SLAHD</name>
<dbReference type="InterPro" id="IPR050979">
    <property type="entry name" value="LD-transpeptidase"/>
</dbReference>
<dbReference type="GO" id="GO:0071972">
    <property type="term" value="F:peptidoglycan L,D-transpeptidase activity"/>
    <property type="evidence" value="ECO:0007669"/>
    <property type="project" value="TreeGrafter"/>
</dbReference>
<dbReference type="GO" id="GO:0005576">
    <property type="term" value="C:extracellular region"/>
    <property type="evidence" value="ECO:0007669"/>
    <property type="project" value="TreeGrafter"/>
</dbReference>
<keyword evidence="5 6" id="KW-0961">Cell wall biogenesis/degradation</keyword>
<dbReference type="InterPro" id="IPR005490">
    <property type="entry name" value="LD_TPept_cat_dom"/>
</dbReference>
<dbReference type="RefSeq" id="WP_012798100.1">
    <property type="nucleotide sequence ID" value="NC_013165.1"/>
</dbReference>
<evidence type="ECO:0000256" key="3">
    <source>
        <dbReference type="ARBA" id="ARBA00022960"/>
    </source>
</evidence>
<dbReference type="GO" id="GO:0018104">
    <property type="term" value="P:peptidoglycan-protein cross-linking"/>
    <property type="evidence" value="ECO:0007669"/>
    <property type="project" value="TreeGrafter"/>
</dbReference>
<dbReference type="MEROPS" id="C82.001"/>
<dbReference type="EMBL" id="CP001684">
    <property type="protein sequence ID" value="ACV21996.1"/>
    <property type="molecule type" value="Genomic_DNA"/>
</dbReference>
<dbReference type="GO" id="GO:0008360">
    <property type="term" value="P:regulation of cell shape"/>
    <property type="evidence" value="ECO:0007669"/>
    <property type="project" value="UniProtKB-UniRule"/>
</dbReference>
<gene>
    <name evidence="9" type="ordered locus">Shel_09580</name>
</gene>
<feature type="active site" description="Nucleophile" evidence="6">
    <location>
        <position position="489"/>
    </location>
</feature>
<dbReference type="GO" id="GO:0016740">
    <property type="term" value="F:transferase activity"/>
    <property type="evidence" value="ECO:0007669"/>
    <property type="project" value="UniProtKB-KW"/>
</dbReference>
<keyword evidence="7" id="KW-1133">Transmembrane helix</keyword>
<reference evidence="9 10" key="1">
    <citation type="journal article" date="2009" name="Stand. Genomic Sci.">
        <title>Complete genome sequence of Slackia heliotrinireducens type strain (RHS 1).</title>
        <authorList>
            <person name="Pukall R."/>
            <person name="Lapidus A."/>
            <person name="Nolan M."/>
            <person name="Copeland A."/>
            <person name="Glavina Del Rio T."/>
            <person name="Lucas S."/>
            <person name="Chen F."/>
            <person name="Tice H."/>
            <person name="Cheng J.F."/>
            <person name="Chertkov O."/>
            <person name="Bruce D."/>
            <person name="Goodwin L."/>
            <person name="Kuske C."/>
            <person name="Brettin T."/>
            <person name="Detter J.C."/>
            <person name="Han C."/>
            <person name="Pitluck S."/>
            <person name="Pati A."/>
            <person name="Mavrommatis K."/>
            <person name="Ivanova N."/>
            <person name="Ovchinnikova G."/>
            <person name="Chen A."/>
            <person name="Palaniappan K."/>
            <person name="Schneider S."/>
            <person name="Rohde M."/>
            <person name="Chain P."/>
            <person name="D'haeseleer P."/>
            <person name="Goker M."/>
            <person name="Bristow J."/>
            <person name="Eisen J.A."/>
            <person name="Markowitz V."/>
            <person name="Kyrpides N.C."/>
            <person name="Klenk H.P."/>
            <person name="Hugenholtz P."/>
        </authorList>
    </citation>
    <scope>NUCLEOTIDE SEQUENCE [LARGE SCALE GENOMIC DNA]</scope>
    <source>
        <strain evidence="10">ATCC 29202 / DSM 20476 / NCTC 11029 / RHS 1</strain>
    </source>
</reference>
<keyword evidence="4 6" id="KW-0573">Peptidoglycan synthesis</keyword>
<dbReference type="SUPFAM" id="SSF141523">
    <property type="entry name" value="L,D-transpeptidase catalytic domain-like"/>
    <property type="match status" value="1"/>
</dbReference>
<evidence type="ECO:0000256" key="1">
    <source>
        <dbReference type="ARBA" id="ARBA00004752"/>
    </source>
</evidence>
<dbReference type="InterPro" id="IPR038054">
    <property type="entry name" value="LD_TPept-like_central_sf"/>
</dbReference>
<evidence type="ECO:0000259" key="8">
    <source>
        <dbReference type="PROSITE" id="PS52029"/>
    </source>
</evidence>
<sequence>MKHANVEEPAEDFAAVNPAGIQGSIAGYSRDSYAGRTSQKNGKGGRVALITFGIFAAIAGAAYGAGAYYFGNHFYPNTTMGPLDLSLATHEEVISQIEDVESYYSINVKGEGIDFNITSADGGIDLDAESVVKAAADTVDKWKWPVQVMDDHDLTEVLVASSSGDVLSGYVAEQVATFNEPQTVSEDAYITYKDAEDAFVIVDEVYGTQINPDAVLAKVESAIVTLDETCEVTEDDLIKPQVLATDETLVANCQAANDIVACDALLVSDVTGAEITRVNADVVSQWVVFDESGVPSLDEAAMTEWASGLADGMSTIGTERTYERPDGKTVTVSGGDYGWSISSDAIVEAVTDSVLNHVSGEVDIEATSSGNGYVSENRDWGSWVDVDLSEQHAYLYDASGNLLWDSPIITGKTDGHQTPTGVYYLKAHQTNVVLKGQIDPETNEPEYESHVEYWMPFIGNAVGMHDAPWQSDAAFADPNAYTYRGSHGCVNLPPSKAEALFGLIDVGICVVSHY</sequence>
<keyword evidence="2" id="KW-0808">Transferase</keyword>
<keyword evidence="10" id="KW-1185">Reference proteome</keyword>
<dbReference type="UniPathway" id="UPA00219"/>
<dbReference type="HOGENOM" id="CLU_022707_2_1_11"/>
<dbReference type="AlphaFoldDB" id="C7N511"/>